<accession>A0AAE3LRP0</accession>
<dbReference type="EMBL" id="JAOUSF010000005">
    <property type="protein sequence ID" value="MCU9614874.1"/>
    <property type="molecule type" value="Genomic_DNA"/>
</dbReference>
<reference evidence="1" key="1">
    <citation type="submission" date="2022-10" db="EMBL/GenBank/DDBJ databases">
        <title>Description of Fervidibacillus gen. nov. in the family Fervidibacillaceae fam. nov. with two species, Fervidibacillus albus sp. nov., and Fervidibacillus halotolerans sp. nov., isolated from tidal flat sediments.</title>
        <authorList>
            <person name="Kwon K.K."/>
            <person name="Yang S.-H."/>
        </authorList>
    </citation>
    <scope>NUCLEOTIDE SEQUENCE</scope>
    <source>
        <strain evidence="1">JCM 19140</strain>
    </source>
</reference>
<sequence length="258" mass="30852">MKLKFISDDTLMDLRTNFDAYKEYYYEKDSPWFRGYFAEEGRIMESNIEFELPAFNFHENYSVSDRENVKHIYDALKHLTVTQATQERLWAGLAHLQFKDYAFYRMKKDMDNRNDKRINTSLFFRNGAKRSLFVQIISRLWWVGYMTYDETNKENPYWLTDFFTESDFSARSVVFFSSNFTSNSNITRGILRAIVKLRDNGISIKRDHFVQANKYLNVVGAAMILDMLTTEEIEQMVGKYLCRYYGYENLFETENLFV</sequence>
<organism evidence="1 2">
    <name type="scientific">Perspicuibacillus lycopersici</name>
    <dbReference type="NCBI Taxonomy" id="1325689"/>
    <lineage>
        <taxon>Bacteria</taxon>
        <taxon>Bacillati</taxon>
        <taxon>Bacillota</taxon>
        <taxon>Bacilli</taxon>
        <taxon>Bacillales</taxon>
        <taxon>Bacillaceae</taxon>
        <taxon>Perspicuibacillus</taxon>
    </lineage>
</organism>
<keyword evidence="2" id="KW-1185">Reference proteome</keyword>
<gene>
    <name evidence="1" type="ORF">OEV98_15120</name>
</gene>
<dbReference type="Proteomes" id="UP001209318">
    <property type="component" value="Unassembled WGS sequence"/>
</dbReference>
<dbReference type="AlphaFoldDB" id="A0AAE3LRP0"/>
<dbReference type="InterPro" id="IPR045920">
    <property type="entry name" value="DUF6339"/>
</dbReference>
<dbReference type="Pfam" id="PF19866">
    <property type="entry name" value="DUF6339"/>
    <property type="match status" value="1"/>
</dbReference>
<proteinExistence type="predicted"/>
<dbReference type="RefSeq" id="WP_263074195.1">
    <property type="nucleotide sequence ID" value="NZ_JAOUSF010000005.1"/>
</dbReference>
<evidence type="ECO:0000313" key="1">
    <source>
        <dbReference type="EMBL" id="MCU9614874.1"/>
    </source>
</evidence>
<evidence type="ECO:0000313" key="2">
    <source>
        <dbReference type="Proteomes" id="UP001209318"/>
    </source>
</evidence>
<protein>
    <submittedName>
        <fullName evidence="1">DUF6339 family protein</fullName>
    </submittedName>
</protein>
<name>A0AAE3LRP0_9BACI</name>
<comment type="caution">
    <text evidence="1">The sequence shown here is derived from an EMBL/GenBank/DDBJ whole genome shotgun (WGS) entry which is preliminary data.</text>
</comment>